<organism evidence="4 5">
    <name type="scientific">Halorussus caseinilyticus</name>
    <dbReference type="NCBI Taxonomy" id="3034025"/>
    <lineage>
        <taxon>Archaea</taxon>
        <taxon>Methanobacteriati</taxon>
        <taxon>Methanobacteriota</taxon>
        <taxon>Stenosarchaea group</taxon>
        <taxon>Halobacteria</taxon>
        <taxon>Halobacteriales</taxon>
        <taxon>Haladaptataceae</taxon>
        <taxon>Halorussus</taxon>
    </lineage>
</organism>
<evidence type="ECO:0000256" key="1">
    <source>
        <dbReference type="SAM" id="MobiDB-lite"/>
    </source>
</evidence>
<dbReference type="Proteomes" id="UP001596407">
    <property type="component" value="Unassembled WGS sequence"/>
</dbReference>
<protein>
    <submittedName>
        <fullName evidence="4">Archaellin/type IV pilin N-terminal domain-containing protein</fullName>
    </submittedName>
</protein>
<gene>
    <name evidence="4" type="ORF">ACFQJ6_11345</name>
</gene>
<feature type="domain" description="DUF7305" evidence="3">
    <location>
        <begin position="361"/>
        <end position="562"/>
    </location>
</feature>
<accession>A0ABD5WJ98</accession>
<keyword evidence="5" id="KW-1185">Reference proteome</keyword>
<sequence length="591" mass="61762">MTGRRSPNARADGESKRTRGQSEVLGVVLLLAITITGTGLIVAFGSSALDDSKQSSEIDSAEHAMTQLDSKASLVGIGSSPTQSVSLGVDSATVENRTGWMRVRVVNRTDGTTEHVVMNQTLGAIAYRNGDTRIAYQGGGVWKRTDNGSTMVSPPEFHYRGTTLTLPLVAVNGSESLGGRVRVTGDGDTDAKFPKKGNPDFRNPLTNGEVNVTVRSEYYEAWGRFFEQRTGGSVTYHHPDDRVTITLVVPTRTRNVTNALAGTTPDEMTIQGAGGSSFTDSYNSSTGAYPGSPSPPYEGTIVTKGSVELTGGAEIYGDLRTGGGTVDFGGGVAVHGNLSYGGTASCNGGPPGSDCSAVNGWQSGNGTAPDISPIGDMVQGKVTTYSKSSNNDNGGVTAINESTDTWNDSESTLTLPDGAYFVSNDDLDSSQTLELDNTGGDITLVVDDDIVWNDVNVEVTDPNGGMVKLYTSGSRFHVVGGTVGDTTTHRSPVFRVYAGPGLEVRLDDHAKFVGLIYAPGTDTNPGAITVRTQADLYGGIVGGGDTLLKAGGSIHFDRALESVDPVVGAAQNVPRLTYLHISVSHVNVTSV</sequence>
<proteinExistence type="predicted"/>
<dbReference type="InterPro" id="IPR013373">
    <property type="entry name" value="Flagellin/pilin_N_arc"/>
</dbReference>
<dbReference type="InterPro" id="IPR055713">
    <property type="entry name" value="DUF7289"/>
</dbReference>
<dbReference type="EMBL" id="JBHSZH010000005">
    <property type="protein sequence ID" value="MFC7080621.1"/>
    <property type="molecule type" value="Genomic_DNA"/>
</dbReference>
<evidence type="ECO:0000313" key="5">
    <source>
        <dbReference type="Proteomes" id="UP001596407"/>
    </source>
</evidence>
<feature type="region of interest" description="Disordered" evidence="1">
    <location>
        <begin position="184"/>
        <end position="204"/>
    </location>
</feature>
<keyword evidence="2" id="KW-1133">Transmembrane helix</keyword>
<feature type="region of interest" description="Disordered" evidence="1">
    <location>
        <begin position="265"/>
        <end position="296"/>
    </location>
</feature>
<dbReference type="NCBIfam" id="TIGR02537">
    <property type="entry name" value="arch_flag_Nterm"/>
    <property type="match status" value="1"/>
</dbReference>
<evidence type="ECO:0000256" key="2">
    <source>
        <dbReference type="SAM" id="Phobius"/>
    </source>
</evidence>
<keyword evidence="2" id="KW-0812">Transmembrane</keyword>
<dbReference type="GeneID" id="79302725"/>
<feature type="compositionally biased region" description="Polar residues" evidence="1">
    <location>
        <begin position="276"/>
        <end position="287"/>
    </location>
</feature>
<feature type="region of interest" description="Disordered" evidence="1">
    <location>
        <begin position="386"/>
        <end position="409"/>
    </location>
</feature>
<reference evidence="4 5" key="1">
    <citation type="journal article" date="2019" name="Int. J. Syst. Evol. Microbiol.">
        <title>The Global Catalogue of Microorganisms (GCM) 10K type strain sequencing project: providing services to taxonomists for standard genome sequencing and annotation.</title>
        <authorList>
            <consortium name="The Broad Institute Genomics Platform"/>
            <consortium name="The Broad Institute Genome Sequencing Center for Infectious Disease"/>
            <person name="Wu L."/>
            <person name="Ma J."/>
        </authorList>
    </citation>
    <scope>NUCLEOTIDE SEQUENCE [LARGE SCALE GENOMIC DNA]</scope>
    <source>
        <strain evidence="4 5">DT72</strain>
    </source>
</reference>
<dbReference type="Pfam" id="PF23981">
    <property type="entry name" value="DUF7305"/>
    <property type="match status" value="1"/>
</dbReference>
<dbReference type="InterPro" id="IPR055729">
    <property type="entry name" value="DUF7305"/>
</dbReference>
<keyword evidence="2" id="KW-0472">Membrane</keyword>
<feature type="compositionally biased region" description="Basic and acidic residues" evidence="1">
    <location>
        <begin position="184"/>
        <end position="199"/>
    </location>
</feature>
<evidence type="ECO:0000313" key="4">
    <source>
        <dbReference type="EMBL" id="MFC7080621.1"/>
    </source>
</evidence>
<dbReference type="AlphaFoldDB" id="A0ABD5WJ98"/>
<comment type="caution">
    <text evidence="4">The sequence shown here is derived from an EMBL/GenBank/DDBJ whole genome shotgun (WGS) entry which is preliminary data.</text>
</comment>
<dbReference type="RefSeq" id="WP_276281517.1">
    <property type="nucleotide sequence ID" value="NZ_CP119809.1"/>
</dbReference>
<dbReference type="Pfam" id="PF23960">
    <property type="entry name" value="DUF7289"/>
    <property type="match status" value="1"/>
</dbReference>
<feature type="transmembrane region" description="Helical" evidence="2">
    <location>
        <begin position="24"/>
        <end position="45"/>
    </location>
</feature>
<evidence type="ECO:0000259" key="3">
    <source>
        <dbReference type="Pfam" id="PF23981"/>
    </source>
</evidence>
<name>A0ABD5WJ98_9EURY</name>